<dbReference type="EMBL" id="JAGGJA010000001">
    <property type="protein sequence ID" value="MCW9705406.1"/>
    <property type="molecule type" value="Genomic_DNA"/>
</dbReference>
<dbReference type="RefSeq" id="WP_265764069.1">
    <property type="nucleotide sequence ID" value="NZ_JAGGJA010000001.1"/>
</dbReference>
<evidence type="ECO:0000313" key="1">
    <source>
        <dbReference type="EMBL" id="MCW9705406.1"/>
    </source>
</evidence>
<evidence type="ECO:0000313" key="2">
    <source>
        <dbReference type="Proteomes" id="UP001207918"/>
    </source>
</evidence>
<evidence type="ECO:0008006" key="3">
    <source>
        <dbReference type="Google" id="ProtNLM"/>
    </source>
</evidence>
<dbReference type="Proteomes" id="UP001207918">
    <property type="component" value="Unassembled WGS sequence"/>
</dbReference>
<name>A0ABT3PHK9_9BACT</name>
<reference evidence="1 2" key="1">
    <citation type="submission" date="2021-03" db="EMBL/GenBank/DDBJ databases">
        <title>Aliifodinibius sp. nov., a new bacterium isolated from saline soil.</title>
        <authorList>
            <person name="Galisteo C."/>
            <person name="De La Haba R."/>
            <person name="Sanchez-Porro C."/>
            <person name="Ventosa A."/>
        </authorList>
    </citation>
    <scope>NUCLEOTIDE SEQUENCE [LARGE SCALE GENOMIC DNA]</scope>
    <source>
        <strain evidence="1 2">1BSP15-2V2</strain>
    </source>
</reference>
<gene>
    <name evidence="1" type="ORF">J6I44_01005</name>
</gene>
<keyword evidence="2" id="KW-1185">Reference proteome</keyword>
<protein>
    <recommendedName>
        <fullName evidence="3">DUF4249 family protein</fullName>
    </recommendedName>
</protein>
<sequence>MQILGLKSAVLFAAIAFSVVIGCSNTFEPLQENDQYHFSIYGYLDASADTQWVRVMPVRDSLYFSPRPLDAEVTLENVATGQSVVMNDSLFSPLQGVYVYNFWTKMKLEPEQTYRLTARHTTDPKNREKLC</sequence>
<accession>A0ABT3PHK9</accession>
<comment type="caution">
    <text evidence="1">The sequence shown here is derived from an EMBL/GenBank/DDBJ whole genome shotgun (WGS) entry which is preliminary data.</text>
</comment>
<proteinExistence type="predicted"/>
<dbReference type="PROSITE" id="PS51257">
    <property type="entry name" value="PROKAR_LIPOPROTEIN"/>
    <property type="match status" value="1"/>
</dbReference>
<organism evidence="1 2">
    <name type="scientific">Fodinibius salsisoli</name>
    <dbReference type="NCBI Taxonomy" id="2820877"/>
    <lineage>
        <taxon>Bacteria</taxon>
        <taxon>Pseudomonadati</taxon>
        <taxon>Balneolota</taxon>
        <taxon>Balneolia</taxon>
        <taxon>Balneolales</taxon>
        <taxon>Balneolaceae</taxon>
        <taxon>Fodinibius</taxon>
    </lineage>
</organism>